<organism evidence="1 2">
    <name type="scientific">Fukomys damarensis</name>
    <name type="common">Damaraland mole rat</name>
    <name type="synonym">Cryptomys damarensis</name>
    <dbReference type="NCBI Taxonomy" id="885580"/>
    <lineage>
        <taxon>Eukaryota</taxon>
        <taxon>Metazoa</taxon>
        <taxon>Chordata</taxon>
        <taxon>Craniata</taxon>
        <taxon>Vertebrata</taxon>
        <taxon>Euteleostomi</taxon>
        <taxon>Mammalia</taxon>
        <taxon>Eutheria</taxon>
        <taxon>Euarchontoglires</taxon>
        <taxon>Glires</taxon>
        <taxon>Rodentia</taxon>
        <taxon>Hystricomorpha</taxon>
        <taxon>Bathyergidae</taxon>
        <taxon>Fukomys</taxon>
    </lineage>
</organism>
<dbReference type="AlphaFoldDB" id="A0A091DPB5"/>
<gene>
    <name evidence="1" type="ORF">H920_05533</name>
</gene>
<sequence length="164" mass="19100">MGEESPMQMAWKETQIIPLARANLCIAERFHTMVMFWPQGQVTCDRLWGKRNKRRGRTAVDVLESLSQVNTCLYFKNKTLGFVQEHYGLEKHVLKCPRVKASIQRKGMQKVVCDHDQKCTAFSGADRPTQFLYELNVKNAAYRWLKFLRDHNDFILVNHINGSP</sequence>
<accession>A0A091DPB5</accession>
<evidence type="ECO:0000313" key="2">
    <source>
        <dbReference type="Proteomes" id="UP000028990"/>
    </source>
</evidence>
<dbReference type="EMBL" id="KN122106">
    <property type="protein sequence ID" value="KFO32917.1"/>
    <property type="molecule type" value="Genomic_DNA"/>
</dbReference>
<keyword evidence="2" id="KW-1185">Reference proteome</keyword>
<name>A0A091DPB5_FUKDA</name>
<evidence type="ECO:0000313" key="1">
    <source>
        <dbReference type="EMBL" id="KFO32917.1"/>
    </source>
</evidence>
<protein>
    <submittedName>
        <fullName evidence="1">Uncharacterized protein</fullName>
    </submittedName>
</protein>
<reference evidence="1 2" key="1">
    <citation type="submission" date="2013-11" db="EMBL/GenBank/DDBJ databases">
        <title>The Damaraland mole rat (Fukomys damarensis) genome and evolution of African mole rats.</title>
        <authorList>
            <person name="Gladyshev V.N."/>
            <person name="Fang X."/>
        </authorList>
    </citation>
    <scope>NUCLEOTIDE SEQUENCE [LARGE SCALE GENOMIC DNA]</scope>
    <source>
        <tissue evidence="1">Liver</tissue>
    </source>
</reference>
<dbReference type="Proteomes" id="UP000028990">
    <property type="component" value="Unassembled WGS sequence"/>
</dbReference>
<proteinExistence type="predicted"/>